<dbReference type="EMBL" id="BIFS01000002">
    <property type="protein sequence ID" value="GCE24029.1"/>
    <property type="molecule type" value="Genomic_DNA"/>
</dbReference>
<keyword evidence="3" id="KW-1185">Reference proteome</keyword>
<organism evidence="2 3">
    <name type="scientific">Dictyobacter kobayashii</name>
    <dbReference type="NCBI Taxonomy" id="2014872"/>
    <lineage>
        <taxon>Bacteria</taxon>
        <taxon>Bacillati</taxon>
        <taxon>Chloroflexota</taxon>
        <taxon>Ktedonobacteria</taxon>
        <taxon>Ktedonobacterales</taxon>
        <taxon>Dictyobacteraceae</taxon>
        <taxon>Dictyobacter</taxon>
    </lineage>
</organism>
<protein>
    <submittedName>
        <fullName evidence="2">Uncharacterized protein</fullName>
    </submittedName>
</protein>
<dbReference type="Proteomes" id="UP000287188">
    <property type="component" value="Unassembled WGS sequence"/>
</dbReference>
<evidence type="ECO:0000313" key="3">
    <source>
        <dbReference type="Proteomes" id="UP000287188"/>
    </source>
</evidence>
<dbReference type="OrthoDB" id="9922516at2"/>
<evidence type="ECO:0000313" key="2">
    <source>
        <dbReference type="EMBL" id="GCE24029.1"/>
    </source>
</evidence>
<proteinExistence type="predicted"/>
<keyword evidence="1" id="KW-0812">Transmembrane</keyword>
<keyword evidence="1" id="KW-0472">Membrane</keyword>
<accession>A0A402AY61</accession>
<reference evidence="3" key="1">
    <citation type="submission" date="2018-12" db="EMBL/GenBank/DDBJ databases">
        <title>Tengunoibacter tsumagoiensis gen. nov., sp. nov., Dictyobacter kobayashii sp. nov., D. alpinus sp. nov., and D. joshuensis sp. nov. and description of Dictyobacteraceae fam. nov. within the order Ktedonobacterales isolated from Tengu-no-mugimeshi.</title>
        <authorList>
            <person name="Wang C.M."/>
            <person name="Zheng Y."/>
            <person name="Sakai Y."/>
            <person name="Toyoda A."/>
            <person name="Minakuchi Y."/>
            <person name="Abe K."/>
            <person name="Yokota A."/>
            <person name="Yabe S."/>
        </authorList>
    </citation>
    <scope>NUCLEOTIDE SEQUENCE [LARGE SCALE GENOMIC DNA]</scope>
    <source>
        <strain evidence="3">Uno11</strain>
    </source>
</reference>
<sequence length="92" mass="10367">MKSRHHDVQANNVVQGPGVATMLSMKEILAITVPVAVVINSVAWAIAVCLIVREKERARVEIARLEADEKEPLHLLPGEYIPEEALRERYRQ</sequence>
<keyword evidence="1" id="KW-1133">Transmembrane helix</keyword>
<comment type="caution">
    <text evidence="2">The sequence shown here is derived from an EMBL/GenBank/DDBJ whole genome shotgun (WGS) entry which is preliminary data.</text>
</comment>
<gene>
    <name evidence="2" type="ORF">KDK_78290</name>
</gene>
<dbReference type="RefSeq" id="WP_126557326.1">
    <property type="nucleotide sequence ID" value="NZ_BIFS01000002.1"/>
</dbReference>
<name>A0A402AY61_9CHLR</name>
<evidence type="ECO:0000256" key="1">
    <source>
        <dbReference type="SAM" id="Phobius"/>
    </source>
</evidence>
<feature type="transmembrane region" description="Helical" evidence="1">
    <location>
        <begin position="28"/>
        <end position="52"/>
    </location>
</feature>
<dbReference type="AlphaFoldDB" id="A0A402AY61"/>